<dbReference type="InterPro" id="IPR029044">
    <property type="entry name" value="Nucleotide-diphossugar_trans"/>
</dbReference>
<name>A0ABW4E0N4_9RHOB</name>
<feature type="domain" description="Glycosyltransferase 2-like" evidence="1">
    <location>
        <begin position="11"/>
        <end position="118"/>
    </location>
</feature>
<sequence>MVGKGPNFRISVVIPNRNRRIQVVRAVLSVLENSQVSEIIVVDDCSDMDLSVEYGMLETMGVMIFRQTTHSGGGAARNRGARECTGTHVCFLDSDDVWMPGRGLRLQAFYSRDDNDRTILVSSALLHDDGEVQKPFQPEWKTGSSLIEYVYRDMGRVQTSMMCVPVDLVRAYPWNEDLRVNQDTDLAMRMSRAGVGFHIDQEPGIIKDETLEDGRVTTGRETADRSYAWYQRESGDWSPAARSGYHLQDRVWRLADAGRRREGFVALANTLNPPVCLRESARRALAMLSGPRVYKWLRTAYRGYVGHGRATNVALRSARQRWRDLDARAKSLCDAAQVPVTPSITCQHLKLKKD</sequence>
<dbReference type="RefSeq" id="WP_131576553.1">
    <property type="nucleotide sequence ID" value="NZ_CBCSAJ010000054.1"/>
</dbReference>
<accession>A0ABW4E0N4</accession>
<comment type="caution">
    <text evidence="2">The sequence shown here is derived from an EMBL/GenBank/DDBJ whole genome shotgun (WGS) entry which is preliminary data.</text>
</comment>
<evidence type="ECO:0000313" key="2">
    <source>
        <dbReference type="EMBL" id="MFD1483455.1"/>
    </source>
</evidence>
<dbReference type="PANTHER" id="PTHR43685">
    <property type="entry name" value="GLYCOSYLTRANSFERASE"/>
    <property type="match status" value="1"/>
</dbReference>
<dbReference type="Gene3D" id="3.90.550.10">
    <property type="entry name" value="Spore Coat Polysaccharide Biosynthesis Protein SpsA, Chain A"/>
    <property type="match status" value="1"/>
</dbReference>
<proteinExistence type="predicted"/>
<evidence type="ECO:0000313" key="3">
    <source>
        <dbReference type="Proteomes" id="UP001597302"/>
    </source>
</evidence>
<dbReference type="InterPro" id="IPR001173">
    <property type="entry name" value="Glyco_trans_2-like"/>
</dbReference>
<keyword evidence="3" id="KW-1185">Reference proteome</keyword>
<gene>
    <name evidence="2" type="ORF">ACFQ5P_19360</name>
</gene>
<dbReference type="CDD" id="cd00761">
    <property type="entry name" value="Glyco_tranf_GTA_type"/>
    <property type="match status" value="1"/>
</dbReference>
<dbReference type="Pfam" id="PF00535">
    <property type="entry name" value="Glycos_transf_2"/>
    <property type="match status" value="1"/>
</dbReference>
<reference evidence="3" key="1">
    <citation type="journal article" date="2019" name="Int. J. Syst. Evol. Microbiol.">
        <title>The Global Catalogue of Microorganisms (GCM) 10K type strain sequencing project: providing services to taxonomists for standard genome sequencing and annotation.</title>
        <authorList>
            <consortium name="The Broad Institute Genomics Platform"/>
            <consortium name="The Broad Institute Genome Sequencing Center for Infectious Disease"/>
            <person name="Wu L."/>
            <person name="Ma J."/>
        </authorList>
    </citation>
    <scope>NUCLEOTIDE SEQUENCE [LARGE SCALE GENOMIC DNA]</scope>
    <source>
        <strain evidence="3">CCM 8875</strain>
    </source>
</reference>
<evidence type="ECO:0000259" key="1">
    <source>
        <dbReference type="Pfam" id="PF00535"/>
    </source>
</evidence>
<dbReference type="EMBL" id="JBHTOQ010000057">
    <property type="protein sequence ID" value="MFD1483455.1"/>
    <property type="molecule type" value="Genomic_DNA"/>
</dbReference>
<dbReference type="PANTHER" id="PTHR43685:SF2">
    <property type="entry name" value="GLYCOSYLTRANSFERASE 2-LIKE DOMAIN-CONTAINING PROTEIN"/>
    <property type="match status" value="1"/>
</dbReference>
<protein>
    <submittedName>
        <fullName evidence="2">Glycosyltransferase family 2 protein</fullName>
    </submittedName>
</protein>
<organism evidence="2 3">
    <name type="scientific">Paracoccus nototheniae</name>
    <dbReference type="NCBI Taxonomy" id="2489002"/>
    <lineage>
        <taxon>Bacteria</taxon>
        <taxon>Pseudomonadati</taxon>
        <taxon>Pseudomonadota</taxon>
        <taxon>Alphaproteobacteria</taxon>
        <taxon>Rhodobacterales</taxon>
        <taxon>Paracoccaceae</taxon>
        <taxon>Paracoccus</taxon>
    </lineage>
</organism>
<dbReference type="Proteomes" id="UP001597302">
    <property type="component" value="Unassembled WGS sequence"/>
</dbReference>
<dbReference type="InterPro" id="IPR050834">
    <property type="entry name" value="Glycosyltransf_2"/>
</dbReference>
<dbReference type="SUPFAM" id="SSF53448">
    <property type="entry name" value="Nucleotide-diphospho-sugar transferases"/>
    <property type="match status" value="1"/>
</dbReference>